<evidence type="ECO:0000313" key="2">
    <source>
        <dbReference type="EMBL" id="GMT17675.1"/>
    </source>
</evidence>
<dbReference type="Gene3D" id="3.40.50.2060">
    <property type="match status" value="1"/>
</dbReference>
<keyword evidence="3" id="KW-1185">Reference proteome</keyword>
<dbReference type="InterPro" id="IPR043154">
    <property type="entry name" value="Sec-1-like_dom1"/>
</dbReference>
<dbReference type="Proteomes" id="UP001432322">
    <property type="component" value="Unassembled WGS sequence"/>
</dbReference>
<dbReference type="InterPro" id="IPR036045">
    <property type="entry name" value="Sec1-like_sf"/>
</dbReference>
<sequence>RMDALPSMETLRGRQIAALRAMINLNAPAVNTLVSEPVWKVLVMDKYGQEIISPLLPVKQLRELGVTLHLLLQRKREALPDVPAVYFVSPTDDNVAVIEEDLKAALYGAFFVNTISPLPRVRLERLAAAAYQGACIQKVEKVVDQYLNFISLEDDLFVLRPYGVNVNTPYHVIHDPSTSEEEMGGLIDSIADGLFSVCATLGVVPIIRCPTGNAAEGIAMRLEAKMRDNLRDARNNLFVADSIRSGQLSASRPLLLIADRSADLTTMLHHTWSYQALVHDVLELEQNRVRMSDASGKKKEYDLSTGGTDQLWSKHKGAAFPVVAEAIQLEVEEYKGKEEEIKRLKANFGMGESAEVDAAMGSFLSDATSRLGSTVTSLPVLLERKRLIDQHTTVATSLLEAIKERRLDSLFEIEQKVMQRGQLEKPLVDEIGSLVNGDDVLRVVLIYLLSHPSLPRGEKEELMRVVREKELDESALQFIEKIKCVSDLTRSLEQSAQADASGGGGTRGMFSKFISHGSNLFMEGVKQLIPKKRNTVITQMVESIIAASTPSSIGVPMAASASHSEADSLKLLDPKMMQSGNMSKEASAARARQLPPPQDVIVFVVGGGNYVEYQNLVEYGKTKGLTRVTYGTTELMNPKQFLDQMARLGRLVR</sequence>
<evidence type="ECO:0000256" key="1">
    <source>
        <dbReference type="ARBA" id="ARBA00009884"/>
    </source>
</evidence>
<name>A0AAV5VDC6_9BILA</name>
<dbReference type="EMBL" id="BTSY01000003">
    <property type="protein sequence ID" value="GMT17675.1"/>
    <property type="molecule type" value="Genomic_DNA"/>
</dbReference>
<dbReference type="GO" id="GO:0016192">
    <property type="term" value="P:vesicle-mediated transport"/>
    <property type="evidence" value="ECO:0007669"/>
    <property type="project" value="InterPro"/>
</dbReference>
<dbReference type="Gene3D" id="1.25.40.60">
    <property type="match status" value="1"/>
</dbReference>
<dbReference type="PANTHER" id="PTHR11679">
    <property type="entry name" value="VESICLE PROTEIN SORTING-ASSOCIATED"/>
    <property type="match status" value="1"/>
</dbReference>
<dbReference type="InterPro" id="IPR043127">
    <property type="entry name" value="Sec-1-like_dom3a"/>
</dbReference>
<dbReference type="Gene3D" id="3.40.50.1910">
    <property type="match status" value="1"/>
</dbReference>
<dbReference type="InterPro" id="IPR001619">
    <property type="entry name" value="Sec1-like"/>
</dbReference>
<organism evidence="2 3">
    <name type="scientific">Pristionchus fissidentatus</name>
    <dbReference type="NCBI Taxonomy" id="1538716"/>
    <lineage>
        <taxon>Eukaryota</taxon>
        <taxon>Metazoa</taxon>
        <taxon>Ecdysozoa</taxon>
        <taxon>Nematoda</taxon>
        <taxon>Chromadorea</taxon>
        <taxon>Rhabditida</taxon>
        <taxon>Rhabditina</taxon>
        <taxon>Diplogasteromorpha</taxon>
        <taxon>Diplogasteroidea</taxon>
        <taxon>Neodiplogasteridae</taxon>
        <taxon>Pristionchus</taxon>
    </lineage>
</organism>
<dbReference type="AlphaFoldDB" id="A0AAV5VDC6"/>
<dbReference type="PIRSF" id="PIRSF005715">
    <property type="entry name" value="VPS45_Sec1"/>
    <property type="match status" value="1"/>
</dbReference>
<comment type="similarity">
    <text evidence="1">Belongs to the STXBP/unc-18/SEC1 family.</text>
</comment>
<dbReference type="Gene3D" id="3.90.830.10">
    <property type="entry name" value="Syntaxin Binding Protein 1, Chain A, domain 2"/>
    <property type="match status" value="1"/>
</dbReference>
<dbReference type="InterPro" id="IPR027482">
    <property type="entry name" value="Sec1-like_dom2"/>
</dbReference>
<evidence type="ECO:0000313" key="3">
    <source>
        <dbReference type="Proteomes" id="UP001432322"/>
    </source>
</evidence>
<feature type="non-terminal residue" evidence="2">
    <location>
        <position position="1"/>
    </location>
</feature>
<dbReference type="SUPFAM" id="SSF56815">
    <property type="entry name" value="Sec1/munc18-like (SM) proteins"/>
    <property type="match status" value="1"/>
</dbReference>
<proteinExistence type="inferred from homology"/>
<comment type="caution">
    <text evidence="2">The sequence shown here is derived from an EMBL/GenBank/DDBJ whole genome shotgun (WGS) entry which is preliminary data.</text>
</comment>
<dbReference type="Pfam" id="PF00995">
    <property type="entry name" value="Sec1"/>
    <property type="match status" value="1"/>
</dbReference>
<reference evidence="2" key="1">
    <citation type="submission" date="2023-10" db="EMBL/GenBank/DDBJ databases">
        <title>Genome assembly of Pristionchus species.</title>
        <authorList>
            <person name="Yoshida K."/>
            <person name="Sommer R.J."/>
        </authorList>
    </citation>
    <scope>NUCLEOTIDE SEQUENCE</scope>
    <source>
        <strain evidence="2">RS5133</strain>
    </source>
</reference>
<accession>A0AAV5VDC6</accession>
<gene>
    <name evidence="2" type="ORF">PFISCL1PPCAC_8972</name>
</gene>
<protein>
    <submittedName>
        <fullName evidence="2">Uncharacterized protein</fullName>
    </submittedName>
</protein>